<feature type="chain" id="PRO_5003038730" evidence="2">
    <location>
        <begin position="20"/>
        <end position="321"/>
    </location>
</feature>
<name>D2VP39_NAEGR</name>
<gene>
    <name evidence="3" type="ORF">NAEGRDRAFT_70721</name>
</gene>
<dbReference type="KEGG" id="ngr:NAEGRDRAFT_70721"/>
<dbReference type="VEuPathDB" id="AmoebaDB:NAEGRDRAFT_70721"/>
<protein>
    <submittedName>
        <fullName evidence="3">Predicted protein</fullName>
    </submittedName>
</protein>
<dbReference type="AlphaFoldDB" id="D2VP39"/>
<feature type="signal peptide" evidence="2">
    <location>
        <begin position="1"/>
        <end position="19"/>
    </location>
</feature>
<evidence type="ECO:0000256" key="1">
    <source>
        <dbReference type="SAM" id="Phobius"/>
    </source>
</evidence>
<evidence type="ECO:0000313" key="4">
    <source>
        <dbReference type="Proteomes" id="UP000006671"/>
    </source>
</evidence>
<sequence>MKILFSLLLVLVLASLVSCQTYLPYNNATTFSSFTKYFVKVNGGFKAGITYTQKSSSICFMYVYHSSTSLSTSNECYTATINSNTTRYFELIPFTDVSSDTFTISYSGLGICEGTIKITQLSQAAGDVSSKKAVIPFGYAFEQNYDIILYRSSAFAIPAGYKAVGTIYGMSGSCDLKFSHSDTNFLTLGMTKGQTQSFELIPPEKATSTSTISISASSISVICQVQYSVELKSRTATDKANVGEDSSTSGSANTGAIVGAVLGTLFGLCCIVTIVIIAIVACIFGTACCAAGVAGGAAAAGGAAVVATTANQNNKAEAQYV</sequence>
<dbReference type="EMBL" id="GG738886">
    <property type="protein sequence ID" value="EFC41290.1"/>
    <property type="molecule type" value="Genomic_DNA"/>
</dbReference>
<dbReference type="Proteomes" id="UP000006671">
    <property type="component" value="Unassembled WGS sequence"/>
</dbReference>
<dbReference type="InParanoid" id="D2VP39"/>
<organism evidence="4">
    <name type="scientific">Naegleria gruberi</name>
    <name type="common">Amoeba</name>
    <dbReference type="NCBI Taxonomy" id="5762"/>
    <lineage>
        <taxon>Eukaryota</taxon>
        <taxon>Discoba</taxon>
        <taxon>Heterolobosea</taxon>
        <taxon>Tetramitia</taxon>
        <taxon>Eutetramitia</taxon>
        <taxon>Vahlkampfiidae</taxon>
        <taxon>Naegleria</taxon>
    </lineage>
</organism>
<evidence type="ECO:0000256" key="2">
    <source>
        <dbReference type="SAM" id="SignalP"/>
    </source>
</evidence>
<feature type="transmembrane region" description="Helical" evidence="1">
    <location>
        <begin position="256"/>
        <end position="284"/>
    </location>
</feature>
<keyword evidence="1" id="KW-1133">Transmembrane helix</keyword>
<keyword evidence="4" id="KW-1185">Reference proteome</keyword>
<keyword evidence="1" id="KW-0812">Transmembrane</keyword>
<reference evidence="3 4" key="1">
    <citation type="journal article" date="2010" name="Cell">
        <title>The genome of Naegleria gruberi illuminates early eukaryotic versatility.</title>
        <authorList>
            <person name="Fritz-Laylin L.K."/>
            <person name="Prochnik S.E."/>
            <person name="Ginger M.L."/>
            <person name="Dacks J.B."/>
            <person name="Carpenter M.L."/>
            <person name="Field M.C."/>
            <person name="Kuo A."/>
            <person name="Paredez A."/>
            <person name="Chapman J."/>
            <person name="Pham J."/>
            <person name="Shu S."/>
            <person name="Neupane R."/>
            <person name="Cipriano M."/>
            <person name="Mancuso J."/>
            <person name="Tu H."/>
            <person name="Salamov A."/>
            <person name="Lindquist E."/>
            <person name="Shapiro H."/>
            <person name="Lucas S."/>
            <person name="Grigoriev I.V."/>
            <person name="Cande W.Z."/>
            <person name="Fulton C."/>
            <person name="Rokhsar D.S."/>
            <person name="Dawson S.C."/>
        </authorList>
    </citation>
    <scope>NUCLEOTIDE SEQUENCE [LARGE SCALE GENOMIC DNA]</scope>
    <source>
        <strain evidence="3 4">NEG-M</strain>
    </source>
</reference>
<accession>D2VP39</accession>
<proteinExistence type="predicted"/>
<keyword evidence="1" id="KW-0472">Membrane</keyword>
<dbReference type="PROSITE" id="PS51257">
    <property type="entry name" value="PROKAR_LIPOPROTEIN"/>
    <property type="match status" value="1"/>
</dbReference>
<evidence type="ECO:0000313" key="3">
    <source>
        <dbReference type="EMBL" id="EFC41290.1"/>
    </source>
</evidence>
<dbReference type="GeneID" id="8850657"/>
<keyword evidence="2" id="KW-0732">Signal</keyword>
<dbReference type="RefSeq" id="XP_002674034.1">
    <property type="nucleotide sequence ID" value="XM_002673988.1"/>
</dbReference>